<dbReference type="Proteomes" id="UP000790347">
    <property type="component" value="Unassembled WGS sequence"/>
</dbReference>
<keyword evidence="3" id="KW-1185">Reference proteome</keyword>
<reference evidence="2" key="2">
    <citation type="journal article" date="2022" name="Res Sq">
        <title>Comparative Genomics Reveals Insights into the Divergent Evolution of Astigmatic Mites and Household Pest Adaptations.</title>
        <authorList>
            <person name="Xiong Q."/>
            <person name="Wan A.T.-Y."/>
            <person name="Liu X.-Y."/>
            <person name="Fung C.S.-H."/>
            <person name="Xiao X."/>
            <person name="Malainual N."/>
            <person name="Hou J."/>
            <person name="Wang L."/>
            <person name="Wang M."/>
            <person name="Yang K."/>
            <person name="Cui Y."/>
            <person name="Leung E."/>
            <person name="Nong W."/>
            <person name="Shin S.-K."/>
            <person name="Au S."/>
            <person name="Jeong K.Y."/>
            <person name="Chew F.T."/>
            <person name="Hui J."/>
            <person name="Leung T.F."/>
            <person name="Tungtrongchitr A."/>
            <person name="Zhong N."/>
            <person name="Liu Z."/>
            <person name="Tsui S."/>
        </authorList>
    </citation>
    <scope>NUCLEOTIDE SEQUENCE</scope>
    <source>
        <strain evidence="2">Derf</strain>
        <tissue evidence="2">Whole organism</tissue>
    </source>
</reference>
<reference evidence="2" key="1">
    <citation type="submission" date="2013-05" db="EMBL/GenBank/DDBJ databases">
        <authorList>
            <person name="Yim A.K.Y."/>
            <person name="Chan T.F."/>
            <person name="Ji K.M."/>
            <person name="Liu X.Y."/>
            <person name="Zhou J.W."/>
            <person name="Li R.Q."/>
            <person name="Yang K.Y."/>
            <person name="Li J."/>
            <person name="Li M."/>
            <person name="Law P.T.W."/>
            <person name="Wu Y.L."/>
            <person name="Cai Z.L."/>
            <person name="Qin H."/>
            <person name="Bao Y."/>
            <person name="Leung R.K.K."/>
            <person name="Ng P.K.S."/>
            <person name="Zou J."/>
            <person name="Zhong X.J."/>
            <person name="Ran P.X."/>
            <person name="Zhong N.S."/>
            <person name="Liu Z.G."/>
            <person name="Tsui S.K.W."/>
        </authorList>
    </citation>
    <scope>NUCLEOTIDE SEQUENCE</scope>
    <source>
        <strain evidence="2">Derf</strain>
        <tissue evidence="2">Whole organism</tissue>
    </source>
</reference>
<protein>
    <submittedName>
        <fullName evidence="2">Uncharacterized protein</fullName>
    </submittedName>
</protein>
<organism evidence="2 3">
    <name type="scientific">Dermatophagoides farinae</name>
    <name type="common">American house dust mite</name>
    <dbReference type="NCBI Taxonomy" id="6954"/>
    <lineage>
        <taxon>Eukaryota</taxon>
        <taxon>Metazoa</taxon>
        <taxon>Ecdysozoa</taxon>
        <taxon>Arthropoda</taxon>
        <taxon>Chelicerata</taxon>
        <taxon>Arachnida</taxon>
        <taxon>Acari</taxon>
        <taxon>Acariformes</taxon>
        <taxon>Sarcoptiformes</taxon>
        <taxon>Astigmata</taxon>
        <taxon>Psoroptidia</taxon>
        <taxon>Analgoidea</taxon>
        <taxon>Pyroglyphidae</taxon>
        <taxon>Dermatophagoidinae</taxon>
        <taxon>Dermatophagoides</taxon>
    </lineage>
</organism>
<feature type="region of interest" description="Disordered" evidence="1">
    <location>
        <begin position="1"/>
        <end position="20"/>
    </location>
</feature>
<gene>
    <name evidence="2" type="ORF">DERF_011570</name>
</gene>
<dbReference type="EMBL" id="ASGP02000005">
    <property type="protein sequence ID" value="KAH9506859.1"/>
    <property type="molecule type" value="Genomic_DNA"/>
</dbReference>
<evidence type="ECO:0000313" key="3">
    <source>
        <dbReference type="Proteomes" id="UP000790347"/>
    </source>
</evidence>
<proteinExistence type="predicted"/>
<name>A0A922L4X4_DERFA</name>
<evidence type="ECO:0000256" key="1">
    <source>
        <dbReference type="SAM" id="MobiDB-lite"/>
    </source>
</evidence>
<accession>A0A922L4X4</accession>
<comment type="caution">
    <text evidence="2">The sequence shown here is derived from an EMBL/GenBank/DDBJ whole genome shotgun (WGS) entry which is preliminary data.</text>
</comment>
<sequence length="89" mass="9680">MIAIATGRNSGYAKRNSDNSSGMIVLPNDFRADKTIGSSDFTDSGNDVFSHGLNAFLRNCLHTINDGIDDDDDDDNGCLEQIRNKLPKS</sequence>
<dbReference type="AlphaFoldDB" id="A0A922L4X4"/>
<evidence type="ECO:0000313" key="2">
    <source>
        <dbReference type="EMBL" id="KAH9506859.1"/>
    </source>
</evidence>